<evidence type="ECO:0000256" key="5">
    <source>
        <dbReference type="ARBA" id="ARBA00022989"/>
    </source>
</evidence>
<dbReference type="InterPro" id="IPR036259">
    <property type="entry name" value="MFS_trans_sf"/>
</dbReference>
<feature type="transmembrane region" description="Helical" evidence="7">
    <location>
        <begin position="171"/>
        <end position="192"/>
    </location>
</feature>
<dbReference type="AlphaFoldDB" id="A0A7Z8KRA7"/>
<keyword evidence="10" id="KW-1185">Reference proteome</keyword>
<dbReference type="GO" id="GO:0005886">
    <property type="term" value="C:plasma membrane"/>
    <property type="evidence" value="ECO:0007669"/>
    <property type="project" value="UniProtKB-SubCell"/>
</dbReference>
<keyword evidence="6 7" id="KW-0472">Membrane</keyword>
<evidence type="ECO:0000256" key="1">
    <source>
        <dbReference type="ARBA" id="ARBA00004651"/>
    </source>
</evidence>
<feature type="transmembrane region" description="Helical" evidence="7">
    <location>
        <begin position="282"/>
        <end position="298"/>
    </location>
</feature>
<organism evidence="9 10">
    <name type="scientific">Methanolobus vulcani</name>
    <dbReference type="NCBI Taxonomy" id="38026"/>
    <lineage>
        <taxon>Archaea</taxon>
        <taxon>Methanobacteriati</taxon>
        <taxon>Methanobacteriota</taxon>
        <taxon>Stenosarchaea group</taxon>
        <taxon>Methanomicrobia</taxon>
        <taxon>Methanosarcinales</taxon>
        <taxon>Methanosarcinaceae</taxon>
        <taxon>Methanolobus</taxon>
    </lineage>
</organism>
<evidence type="ECO:0000256" key="4">
    <source>
        <dbReference type="ARBA" id="ARBA00022692"/>
    </source>
</evidence>
<evidence type="ECO:0000256" key="2">
    <source>
        <dbReference type="ARBA" id="ARBA00022448"/>
    </source>
</evidence>
<dbReference type="InterPro" id="IPR011701">
    <property type="entry name" value="MFS"/>
</dbReference>
<keyword evidence="5 7" id="KW-1133">Transmembrane helix</keyword>
<feature type="transmembrane region" description="Helical" evidence="7">
    <location>
        <begin position="344"/>
        <end position="363"/>
    </location>
</feature>
<dbReference type="Pfam" id="PF07690">
    <property type="entry name" value="MFS_1"/>
    <property type="match status" value="1"/>
</dbReference>
<dbReference type="PROSITE" id="PS50850">
    <property type="entry name" value="MFS"/>
    <property type="match status" value="1"/>
</dbReference>
<evidence type="ECO:0000256" key="3">
    <source>
        <dbReference type="ARBA" id="ARBA00022475"/>
    </source>
</evidence>
<evidence type="ECO:0000256" key="7">
    <source>
        <dbReference type="SAM" id="Phobius"/>
    </source>
</evidence>
<dbReference type="EMBL" id="VIAQ01000015">
    <property type="protein sequence ID" value="TQD25362.1"/>
    <property type="molecule type" value="Genomic_DNA"/>
</dbReference>
<name>A0A7Z8KRA7_9EURY</name>
<evidence type="ECO:0000256" key="6">
    <source>
        <dbReference type="ARBA" id="ARBA00023136"/>
    </source>
</evidence>
<dbReference type="InterPro" id="IPR050171">
    <property type="entry name" value="MFS_Transporters"/>
</dbReference>
<dbReference type="Proteomes" id="UP000319335">
    <property type="component" value="Unassembled WGS sequence"/>
</dbReference>
<keyword evidence="3" id="KW-1003">Cell membrane</keyword>
<sequence>MTNKLNLNERWTGFIAGTFSLVVVYAASSAPIPLLNTYLQTLDLTSGDLSMTAVAYFVGCVIALLTFARVSNHLGRRPVSLATLALSAIACIIFIYVQNAQMLLIGRFVQGIASGLASSTITAYTVDNAPTSPKWLSAAVISGAPVVGLSAGAFGAGVIKEYSLGSMSFTYEIFIVLLALCAMLIAVGPETVTRTRGVIISMVPRISIPRNIYYLLPAAISIFVGTWAIGGFYQAFSSTMAADLLNTNSIIVAAAVFACLMTPYAIGGWLSGRFEPDEAQRIGIVAFFLCIMAIIYSLDVSIMIPFLISTVLAGISQGLAFTGSMRSLLDKTSQKDRAGLLSSIYLISYSGAAIPNLIVARLASGFTLFGIAVGYGLLVALVCIIALIALSRNKRQQGLTVN</sequence>
<dbReference type="PANTHER" id="PTHR23517">
    <property type="entry name" value="RESISTANCE PROTEIN MDTM, PUTATIVE-RELATED-RELATED"/>
    <property type="match status" value="1"/>
</dbReference>
<gene>
    <name evidence="9" type="ORF">FKV42_10035</name>
</gene>
<dbReference type="Gene3D" id="1.20.1250.20">
    <property type="entry name" value="MFS general substrate transporter like domains"/>
    <property type="match status" value="2"/>
</dbReference>
<feature type="transmembrane region" description="Helical" evidence="7">
    <location>
        <begin position="250"/>
        <end position="270"/>
    </location>
</feature>
<dbReference type="RefSeq" id="WP_154810089.1">
    <property type="nucleotide sequence ID" value="NZ_VIAQ01000015.1"/>
</dbReference>
<feature type="transmembrane region" description="Helical" evidence="7">
    <location>
        <begin position="79"/>
        <end position="98"/>
    </location>
</feature>
<proteinExistence type="predicted"/>
<dbReference type="PANTHER" id="PTHR23517:SF13">
    <property type="entry name" value="MAJOR FACILITATOR SUPERFAMILY MFS_1"/>
    <property type="match status" value="1"/>
</dbReference>
<comment type="subcellular location">
    <subcellularLocation>
        <location evidence="1">Cell membrane</location>
        <topology evidence="1">Multi-pass membrane protein</topology>
    </subcellularLocation>
</comment>
<evidence type="ECO:0000259" key="8">
    <source>
        <dbReference type="PROSITE" id="PS50850"/>
    </source>
</evidence>
<feature type="transmembrane region" description="Helical" evidence="7">
    <location>
        <begin position="212"/>
        <end position="230"/>
    </location>
</feature>
<dbReference type="SUPFAM" id="SSF103473">
    <property type="entry name" value="MFS general substrate transporter"/>
    <property type="match status" value="1"/>
</dbReference>
<feature type="transmembrane region" description="Helical" evidence="7">
    <location>
        <begin position="104"/>
        <end position="126"/>
    </location>
</feature>
<keyword evidence="2" id="KW-0813">Transport</keyword>
<reference evidence="9 10" key="1">
    <citation type="submission" date="2019-06" db="EMBL/GenBank/DDBJ databases">
        <title>Draft genome sequence of Methanolobus vulcani B1d.</title>
        <authorList>
            <person name="Creighbaum A.J."/>
            <person name="Ticak T."/>
            <person name="Hariraju D."/>
            <person name="Arivett B.A."/>
            <person name="Ferguson D.J.Jr."/>
        </authorList>
    </citation>
    <scope>NUCLEOTIDE SEQUENCE [LARGE SCALE GENOMIC DNA]</scope>
    <source>
        <strain evidence="9 10">B1d</strain>
    </source>
</reference>
<feature type="transmembrane region" description="Helical" evidence="7">
    <location>
        <begin position="138"/>
        <end position="159"/>
    </location>
</feature>
<dbReference type="OrthoDB" id="377730at2157"/>
<evidence type="ECO:0000313" key="9">
    <source>
        <dbReference type="EMBL" id="TQD25362.1"/>
    </source>
</evidence>
<feature type="domain" description="Major facilitator superfamily (MFS) profile" evidence="8">
    <location>
        <begin position="6"/>
        <end position="394"/>
    </location>
</feature>
<keyword evidence="4 7" id="KW-0812">Transmembrane</keyword>
<feature type="transmembrane region" description="Helical" evidence="7">
    <location>
        <begin position="369"/>
        <end position="390"/>
    </location>
</feature>
<protein>
    <submittedName>
        <fullName evidence="9">MFS transporter</fullName>
    </submittedName>
</protein>
<dbReference type="GO" id="GO:0022857">
    <property type="term" value="F:transmembrane transporter activity"/>
    <property type="evidence" value="ECO:0007669"/>
    <property type="project" value="InterPro"/>
</dbReference>
<evidence type="ECO:0000313" key="10">
    <source>
        <dbReference type="Proteomes" id="UP000319335"/>
    </source>
</evidence>
<feature type="transmembrane region" description="Helical" evidence="7">
    <location>
        <begin position="53"/>
        <end position="72"/>
    </location>
</feature>
<feature type="transmembrane region" description="Helical" evidence="7">
    <location>
        <begin position="304"/>
        <end position="323"/>
    </location>
</feature>
<dbReference type="InterPro" id="IPR020846">
    <property type="entry name" value="MFS_dom"/>
</dbReference>
<accession>A0A7Z8KRA7</accession>
<comment type="caution">
    <text evidence="9">The sequence shown here is derived from an EMBL/GenBank/DDBJ whole genome shotgun (WGS) entry which is preliminary data.</text>
</comment>